<protein>
    <recommendedName>
        <fullName evidence="1">DUF403 domain-containing protein</fullName>
    </recommendedName>
</protein>
<organism evidence="2 3">
    <name type="scientific">Acetobacter aceti</name>
    <dbReference type="NCBI Taxonomy" id="435"/>
    <lineage>
        <taxon>Bacteria</taxon>
        <taxon>Pseudomonadati</taxon>
        <taxon>Pseudomonadota</taxon>
        <taxon>Alphaproteobacteria</taxon>
        <taxon>Acetobacterales</taxon>
        <taxon>Acetobacteraceae</taxon>
        <taxon>Acetobacter</taxon>
        <taxon>Acetobacter subgen. Acetobacter</taxon>
    </lineage>
</organism>
<dbReference type="Proteomes" id="UP000515220">
    <property type="component" value="Chromosome"/>
</dbReference>
<dbReference type="Pfam" id="PF04168">
    <property type="entry name" value="Alpha-E"/>
    <property type="match status" value="1"/>
</dbReference>
<evidence type="ECO:0000313" key="3">
    <source>
        <dbReference type="Proteomes" id="UP000515220"/>
    </source>
</evidence>
<dbReference type="RefSeq" id="WP_099347459.1">
    <property type="nucleotide sequence ID" value="NZ_AP023326.1"/>
</dbReference>
<accession>A0A6S6PIJ8</accession>
<dbReference type="PANTHER" id="PTHR34595:SF7">
    <property type="entry name" value="SLL1039 PROTEIN"/>
    <property type="match status" value="1"/>
</dbReference>
<dbReference type="EMBL" id="AP023326">
    <property type="protein sequence ID" value="BCI67139.1"/>
    <property type="molecule type" value="Genomic_DNA"/>
</dbReference>
<proteinExistence type="predicted"/>
<gene>
    <name evidence="2" type="ORF">AAJCM20276_17630</name>
</gene>
<name>A0A6S6PIJ8_ACEAC</name>
<dbReference type="PANTHER" id="PTHR34595">
    <property type="entry name" value="BLR5612 PROTEIN"/>
    <property type="match status" value="1"/>
</dbReference>
<feature type="domain" description="DUF403" evidence="1">
    <location>
        <begin position="21"/>
        <end position="328"/>
    </location>
</feature>
<dbReference type="InterPro" id="IPR007296">
    <property type="entry name" value="DUF403"/>
</dbReference>
<reference evidence="2 3" key="1">
    <citation type="submission" date="2020-07" db="EMBL/GenBank/DDBJ databases">
        <title>Complete Genome Sequence of an acetic acid bacterium, Acetobacter aceti JCM20276.</title>
        <authorList>
            <person name="Hirose Y."/>
            <person name="Mihara H."/>
        </authorList>
    </citation>
    <scope>NUCLEOTIDE SEQUENCE [LARGE SCALE GENOMIC DNA]</scope>
    <source>
        <strain evidence="2 3">JCM20276</strain>
    </source>
</reference>
<evidence type="ECO:0000313" key="2">
    <source>
        <dbReference type="EMBL" id="BCI67139.1"/>
    </source>
</evidence>
<dbReference type="AlphaFoldDB" id="A0A6S6PIJ8"/>
<evidence type="ECO:0000259" key="1">
    <source>
        <dbReference type="Pfam" id="PF04168"/>
    </source>
</evidence>
<sequence length="361" mass="40752">MGAGIMTITVDPIATLPPQPLLSRYAECSMWLARYMERIENLARIIDITETFVRSGAIDGWKAIIQINADEERFFKAHRKYAAEQVISFYVIERDNPTSIAALAHAARENARSLRPIISVEMWAQLNVFTNFIRDLKANDIRPGEISTLCTKIKEECQTHTGITEGTLYRDQVSVFYNIGRFIERADQITRLIDIKYHTLLPSEAGVGSEVDISQWSALLRSAAGYHAYRRVMAGDIRPSSIIGFLLKSAAFPRSLTTNLRLLHNSLTQLRRDYRLLASSNILERVEHLSAVLESQTANQIIVSGLHEFCDWVQSELQQVQNEIAQAFWPTEPVLAKPLQPLPPLEPLPAFSSQTQSQSQT</sequence>
<dbReference type="InterPro" id="IPR051680">
    <property type="entry name" value="ATP-dep_Glu-Cys_Ligase-2"/>
</dbReference>